<keyword evidence="2" id="KW-1185">Reference proteome</keyword>
<dbReference type="EMBL" id="JAMZIH010000612">
    <property type="protein sequence ID" value="KAJ1679087.1"/>
    <property type="molecule type" value="Genomic_DNA"/>
</dbReference>
<comment type="caution">
    <text evidence="1">The sequence shown here is derived from an EMBL/GenBank/DDBJ whole genome shotgun (WGS) entry which is preliminary data.</text>
</comment>
<organism evidence="1 2">
    <name type="scientific">Spiromyces aspiralis</name>
    <dbReference type="NCBI Taxonomy" id="68401"/>
    <lineage>
        <taxon>Eukaryota</taxon>
        <taxon>Fungi</taxon>
        <taxon>Fungi incertae sedis</taxon>
        <taxon>Zoopagomycota</taxon>
        <taxon>Kickxellomycotina</taxon>
        <taxon>Kickxellomycetes</taxon>
        <taxon>Kickxellales</taxon>
        <taxon>Kickxellaceae</taxon>
        <taxon>Spiromyces</taxon>
    </lineage>
</organism>
<feature type="non-terminal residue" evidence="1">
    <location>
        <position position="1"/>
    </location>
</feature>
<dbReference type="Proteomes" id="UP001145114">
    <property type="component" value="Unassembled WGS sequence"/>
</dbReference>
<proteinExistence type="predicted"/>
<accession>A0ACC1HRM0</accession>
<evidence type="ECO:0000313" key="1">
    <source>
        <dbReference type="EMBL" id="KAJ1679087.1"/>
    </source>
</evidence>
<evidence type="ECO:0000313" key="2">
    <source>
        <dbReference type="Proteomes" id="UP001145114"/>
    </source>
</evidence>
<protein>
    <submittedName>
        <fullName evidence="1">Drs2 neo1 protein</fullName>
    </submittedName>
</protein>
<sequence length="1110" mass="122309">LCHTVQPDFSEDTGEVVSYQATSPDEKALVSAAAEIGYIVSNRAGSRVQLRITDPERQRRFIEGGYKEVRKAEAAAKVAKRKMRKIEESKKHSESSAENRPVQNAEGNAPHVGYKDENAPGVSSRPSSATETTAPLYTAKMRMLKRPVGFNVGGDSGDEDDENLGERALIIPPDDSDMYEDYEVLDVIEFTSTRKRMSVIYRCPNGKIILLTKGADSVIWERLIPAEKAPAESAQDPFVPSLSVQRSTFQNSTSSNSNGLLYYRRHVSRPRAAVLHSRSSSTNSIDYVPRPSHIYPESPTFGSATNTRPQTPSQLGRQGSAIPRHLTRHTRSQSHSSAYLIGANVPRAHTPLLSQELRSSSMSPLAAPDNTSAAVDLNEARNTSETVISVPPPPALADSGRSSTSSTPTPHHPAASEGWGLGLDIGRSSTSTQRVSGDPPPSKGDGEDQESTMHPEMWNRKQAQKALYLFATEGLRTLVYAHREIPASEYEEWHERYVAASTALVERQKQIEQVADELERNLCLTGVSAIEDRLQDGVPETIYKLRQAGIKIWMLTGDKVETAINIAKSCRLIDEDIVGCSDGLSSESDSEMSGNDSLIILQGVTDAAKLRSELERAFKNLGVSIPDLKSPTRLKRLAYATLPYFVARRLFEHGRHGSAAANKASELPRVPLWQHGLSTGANTHFSEKATDTSTTASSTAADTNAHKDNKARSLTSPPPLAIVIDGETLQTLEHHPQLLELFLELGVHSNAVVCSRVSPAQKALIVHHMRIRCQNQVGEGKYAVTVAVGDGGNDIAMIQESHVGIGIAGQEGLQAARSADFSISQFRFLQRLILVHGRWSYIRISSFTMGTFYKCMAFYLTQALYQVFTGFSGTSLYESWTLSMYNTLFSLLPVIVIGVFDQDLQADTLLKHPELYPKMGPANHIYTVGLFVRHVLVVGLVHCCLVVLMILVPDFNLGDMATSADLYTTGFVLFTVMVFVVTFKISYIDSRRWTWVTHAGAALSLVLWFGWNGLMGIFYPDVTTTGYFAADVFQYIKDCGAYWALIIVVTAIALCITLLFRMSHILTNKAEREIQAWVIHERSRQRIERKISKGAQTIGTARNTFCKRAT</sequence>
<name>A0ACC1HRM0_9FUNG</name>
<reference evidence="1" key="1">
    <citation type="submission" date="2022-06" db="EMBL/GenBank/DDBJ databases">
        <title>Phylogenomic reconstructions and comparative analyses of Kickxellomycotina fungi.</title>
        <authorList>
            <person name="Reynolds N.K."/>
            <person name="Stajich J.E."/>
            <person name="Barry K."/>
            <person name="Grigoriev I.V."/>
            <person name="Crous P."/>
            <person name="Smith M.E."/>
        </authorList>
    </citation>
    <scope>NUCLEOTIDE SEQUENCE</scope>
    <source>
        <strain evidence="1">RSA 2271</strain>
    </source>
</reference>
<gene>
    <name evidence="1" type="primary">DNF3</name>
    <name evidence="1" type="ORF">EV182_002753</name>
</gene>
<feature type="non-terminal residue" evidence="1">
    <location>
        <position position="1110"/>
    </location>
</feature>